<evidence type="ECO:0000256" key="1">
    <source>
        <dbReference type="SAM" id="Phobius"/>
    </source>
</evidence>
<keyword evidence="3" id="KW-1185">Reference proteome</keyword>
<keyword evidence="1" id="KW-0472">Membrane</keyword>
<dbReference type="Proteomes" id="UP000030655">
    <property type="component" value="Unassembled WGS sequence"/>
</dbReference>
<reference evidence="2 3" key="2">
    <citation type="submission" date="2014-03" db="EMBL/GenBank/DDBJ databases">
        <title>The Genome Sequence of Anncaliia algerae insect isolate PRA339.</title>
        <authorList>
            <consortium name="The Broad Institute Genome Sequencing Platform"/>
            <consortium name="The Broad Institute Genome Sequencing Center for Infectious Disease"/>
            <person name="Cuomo C."/>
            <person name="Becnel J."/>
            <person name="Sanscrainte N."/>
            <person name="Walker B."/>
            <person name="Young S.K."/>
            <person name="Zeng Q."/>
            <person name="Gargeya S."/>
            <person name="Fitzgerald M."/>
            <person name="Haas B."/>
            <person name="Abouelleil A."/>
            <person name="Alvarado L."/>
            <person name="Arachchi H.M."/>
            <person name="Berlin A.M."/>
            <person name="Chapman S.B."/>
            <person name="Dewar J."/>
            <person name="Goldberg J."/>
            <person name="Griggs A."/>
            <person name="Gujja S."/>
            <person name="Hansen M."/>
            <person name="Howarth C."/>
            <person name="Imamovic A."/>
            <person name="Larimer J."/>
            <person name="McCowan C."/>
            <person name="Murphy C."/>
            <person name="Neiman D."/>
            <person name="Pearson M."/>
            <person name="Priest M."/>
            <person name="Roberts A."/>
            <person name="Saif S."/>
            <person name="Shea T."/>
            <person name="Sisk P."/>
            <person name="Sykes S."/>
            <person name="Wortman J."/>
            <person name="Nusbaum C."/>
            <person name="Birren B."/>
        </authorList>
    </citation>
    <scope>NUCLEOTIDE SEQUENCE [LARGE SCALE GENOMIC DNA]</scope>
    <source>
        <strain evidence="2 3">PRA339</strain>
    </source>
</reference>
<protein>
    <submittedName>
        <fullName evidence="2">Uncharacterized protein</fullName>
    </submittedName>
</protein>
<sequence length="50" mass="5988">MTYHLHCVDNKNPSFVWQIDYDTIILCFSLFAIYTDRNGNTKSDINILFW</sequence>
<reference evidence="3" key="1">
    <citation type="submission" date="2013-02" db="EMBL/GenBank/DDBJ databases">
        <authorList>
            <consortium name="The Broad Institute Genome Sequencing Platform"/>
            <person name="Cuomo C."/>
            <person name="Becnel J."/>
            <person name="Sanscrainte N."/>
            <person name="Walker B."/>
            <person name="Young S.K."/>
            <person name="Zeng Q."/>
            <person name="Gargeya S."/>
            <person name="Fitzgerald M."/>
            <person name="Haas B."/>
            <person name="Abouelleil A."/>
            <person name="Alvarado L."/>
            <person name="Arachchi H.M."/>
            <person name="Berlin A.M."/>
            <person name="Chapman S.B."/>
            <person name="Dewar J."/>
            <person name="Goldberg J."/>
            <person name="Griggs A."/>
            <person name="Gujja S."/>
            <person name="Hansen M."/>
            <person name="Howarth C."/>
            <person name="Imamovic A."/>
            <person name="Larimer J."/>
            <person name="McCowan C."/>
            <person name="Murphy C."/>
            <person name="Neiman D."/>
            <person name="Pearson M."/>
            <person name="Priest M."/>
            <person name="Roberts A."/>
            <person name="Saif S."/>
            <person name="Shea T."/>
            <person name="Sisk P."/>
            <person name="Sykes S."/>
            <person name="Wortman J."/>
            <person name="Nusbaum C."/>
            <person name="Birren B."/>
        </authorList>
    </citation>
    <scope>NUCLEOTIDE SEQUENCE [LARGE SCALE GENOMIC DNA]</scope>
    <source>
        <strain evidence="3">PRA339</strain>
    </source>
</reference>
<evidence type="ECO:0000313" key="3">
    <source>
        <dbReference type="Proteomes" id="UP000030655"/>
    </source>
</evidence>
<proteinExistence type="predicted"/>
<dbReference type="AlphaFoldDB" id="A0A059F454"/>
<dbReference type="VEuPathDB" id="MicrosporidiaDB:H312_00618"/>
<organism evidence="2 3">
    <name type="scientific">Anncaliia algerae PRA339</name>
    <dbReference type="NCBI Taxonomy" id="1288291"/>
    <lineage>
        <taxon>Eukaryota</taxon>
        <taxon>Fungi</taxon>
        <taxon>Fungi incertae sedis</taxon>
        <taxon>Microsporidia</taxon>
        <taxon>Tubulinosematoidea</taxon>
        <taxon>Tubulinosematidae</taxon>
        <taxon>Anncaliia</taxon>
    </lineage>
</organism>
<feature type="transmembrane region" description="Helical" evidence="1">
    <location>
        <begin position="15"/>
        <end position="34"/>
    </location>
</feature>
<gene>
    <name evidence="2" type="ORF">H312_00618</name>
</gene>
<keyword evidence="1" id="KW-1133">Transmembrane helix</keyword>
<evidence type="ECO:0000313" key="2">
    <source>
        <dbReference type="EMBL" id="KCZ81975.1"/>
    </source>
</evidence>
<dbReference type="HOGENOM" id="CLU_3124672_0_0_1"/>
<accession>A0A059F454</accession>
<dbReference type="EMBL" id="KK365134">
    <property type="protein sequence ID" value="KCZ81975.1"/>
    <property type="molecule type" value="Genomic_DNA"/>
</dbReference>
<keyword evidence="1" id="KW-0812">Transmembrane</keyword>
<name>A0A059F454_9MICR</name>